<evidence type="ECO:0000313" key="5">
    <source>
        <dbReference type="EMBL" id="KXS94657.1"/>
    </source>
</evidence>
<evidence type="ECO:0000256" key="2">
    <source>
        <dbReference type="ARBA" id="ARBA00022801"/>
    </source>
</evidence>
<comment type="caution">
    <text evidence="5">The sequence shown here is derived from an EMBL/GenBank/DDBJ whole genome shotgun (WGS) entry which is preliminary data.</text>
</comment>
<dbReference type="InterPro" id="IPR002018">
    <property type="entry name" value="CarbesteraseB"/>
</dbReference>
<dbReference type="EMBL" id="LFZN01000271">
    <property type="protein sequence ID" value="KXS94657.1"/>
    <property type="molecule type" value="Genomic_DNA"/>
</dbReference>
<organism evidence="5 6">
    <name type="scientific">Pseudocercospora eumusae</name>
    <dbReference type="NCBI Taxonomy" id="321146"/>
    <lineage>
        <taxon>Eukaryota</taxon>
        <taxon>Fungi</taxon>
        <taxon>Dikarya</taxon>
        <taxon>Ascomycota</taxon>
        <taxon>Pezizomycotina</taxon>
        <taxon>Dothideomycetes</taxon>
        <taxon>Dothideomycetidae</taxon>
        <taxon>Mycosphaerellales</taxon>
        <taxon>Mycosphaerellaceae</taxon>
        <taxon>Pseudocercospora</taxon>
    </lineage>
</organism>
<accession>A0A139GWS7</accession>
<sequence>MSQSSSTFREPYRLRCALGVLQGLTLHSQAEPGTALIHYFGGIPYALPPLGPYRFRQARRLPPCYRYGTEVNPGRFDAGTAVCPQPSFLREKDKSSWDENCLQLNIYIPAKPRPRKGFPVLFYIHGGFLQWGDPNMTPESLARLLSETAFNAIIVAPAYRVNALGFLTSHELQAEAQILGDPAGNQGFWDQRLALEWTSENIGYFGGDSSNITISGYSAGSHSTFQQLAHELYFVPDSRAIIKRAIMWSNSPGVQPKSISEHQEQFDELLETLNIPLSLSASEKLQQLRSTPASQLIDVQDKMKLSEFRAFSDGQFVSKDTIANINSGDFARRMKARGMKLMNGECRDEHSLYRAWRTPPPSYEATYTRLCADYPANVVSRLMHCFCGDQKALPRGMRDWQDAFGKLYANMQVHDLERGFHRALVNGGLEPGRDLLRYRFDWQTKASKEAFPPDWGVTHSTDQWIWWWGQSYDSGLTDDEKAVLKSWNQKFAAFVAGDDLEWGPGDVKEMLRLRSDGKTDIWTDDRWEEGLRVWDTVNKPSSTGSVYCLAFPSGCLAKGYTIGRLHAYSSLTKEL</sequence>
<dbReference type="Gene3D" id="3.40.50.1820">
    <property type="entry name" value="alpha/beta hydrolase"/>
    <property type="match status" value="1"/>
</dbReference>
<evidence type="ECO:0000256" key="3">
    <source>
        <dbReference type="RuleBase" id="RU361235"/>
    </source>
</evidence>
<proteinExistence type="inferred from homology"/>
<keyword evidence="2 3" id="KW-0378">Hydrolase</keyword>
<gene>
    <name evidence="5" type="ORF">AC578_5558</name>
</gene>
<keyword evidence="6" id="KW-1185">Reference proteome</keyword>
<dbReference type="AlphaFoldDB" id="A0A139GWS7"/>
<dbReference type="InterPro" id="IPR029058">
    <property type="entry name" value="AB_hydrolase_fold"/>
</dbReference>
<dbReference type="EC" id="3.1.1.-" evidence="3"/>
<dbReference type="InterPro" id="IPR019826">
    <property type="entry name" value="Carboxylesterase_B_AS"/>
</dbReference>
<dbReference type="Proteomes" id="UP000070133">
    <property type="component" value="Unassembled WGS sequence"/>
</dbReference>
<dbReference type="Pfam" id="PF00135">
    <property type="entry name" value="COesterase"/>
    <property type="match status" value="1"/>
</dbReference>
<evidence type="ECO:0000256" key="1">
    <source>
        <dbReference type="ARBA" id="ARBA00005964"/>
    </source>
</evidence>
<dbReference type="GO" id="GO:0016787">
    <property type="term" value="F:hydrolase activity"/>
    <property type="evidence" value="ECO:0007669"/>
    <property type="project" value="UniProtKB-KW"/>
</dbReference>
<evidence type="ECO:0000313" key="6">
    <source>
        <dbReference type="Proteomes" id="UP000070133"/>
    </source>
</evidence>
<dbReference type="ESTHER" id="9pezi-a0a139gws7">
    <property type="family name" value="Fungal_carboxylesterase_lipase"/>
</dbReference>
<dbReference type="PANTHER" id="PTHR43142">
    <property type="entry name" value="CARBOXYLIC ESTER HYDROLASE"/>
    <property type="match status" value="1"/>
</dbReference>
<protein>
    <recommendedName>
        <fullName evidence="3">Carboxylic ester hydrolase</fullName>
        <ecNumber evidence="3">3.1.1.-</ecNumber>
    </recommendedName>
</protein>
<dbReference type="OrthoDB" id="5355510at2759"/>
<name>A0A139GWS7_9PEZI</name>
<dbReference type="PANTHER" id="PTHR43142:SF4">
    <property type="entry name" value="CARBOXYLIC ESTER HYDROLASE"/>
    <property type="match status" value="1"/>
</dbReference>
<dbReference type="SUPFAM" id="SSF53474">
    <property type="entry name" value="alpha/beta-Hydrolases"/>
    <property type="match status" value="1"/>
</dbReference>
<dbReference type="PROSITE" id="PS00122">
    <property type="entry name" value="CARBOXYLESTERASE_B_1"/>
    <property type="match status" value="1"/>
</dbReference>
<comment type="similarity">
    <text evidence="1 3">Belongs to the type-B carboxylesterase/lipase family.</text>
</comment>
<evidence type="ECO:0000259" key="4">
    <source>
        <dbReference type="Pfam" id="PF00135"/>
    </source>
</evidence>
<reference evidence="5 6" key="1">
    <citation type="submission" date="2015-07" db="EMBL/GenBank/DDBJ databases">
        <title>Comparative genomics of the Sigatoka disease complex on banana suggests a link between parallel evolutionary changes in Pseudocercospora fijiensis and Pseudocercospora eumusae and increased virulence on the banana host.</title>
        <authorList>
            <person name="Chang T.-C."/>
            <person name="Salvucci A."/>
            <person name="Crous P.W."/>
            <person name="Stergiopoulos I."/>
        </authorList>
    </citation>
    <scope>NUCLEOTIDE SEQUENCE [LARGE SCALE GENOMIC DNA]</scope>
    <source>
        <strain evidence="5 6">CBS 114824</strain>
    </source>
</reference>
<feature type="domain" description="Carboxylesterase type B" evidence="4">
    <location>
        <begin position="16"/>
        <end position="496"/>
    </location>
</feature>